<proteinExistence type="predicted"/>
<reference evidence="2 3" key="1">
    <citation type="submission" date="2020-09" db="EMBL/GenBank/DDBJ databases">
        <title>Complete, closed and curated genome sequences of Photobacterium damselae subsp. piscicida isolates from Australia indicate localised evolution and additional plasmid-borne pathogenicity mechanisms.</title>
        <authorList>
            <person name="Baseggio L."/>
            <person name="Silayeva O."/>
            <person name="Buller N."/>
            <person name="Landos M."/>
            <person name="Engelstaedter J."/>
            <person name="Barnes A.C."/>
        </authorList>
    </citation>
    <scope>NUCLEOTIDE SEQUENCE [LARGE SCALE GENOMIC DNA]</scope>
    <source>
        <strain evidence="2 3">AS-16-0540-1</strain>
    </source>
</reference>
<dbReference type="InterPro" id="IPR037401">
    <property type="entry name" value="SnoaL-like"/>
</dbReference>
<name>A0A1Q9GVY4_PHODP</name>
<evidence type="ECO:0000313" key="3">
    <source>
        <dbReference type="Proteomes" id="UP000516656"/>
    </source>
</evidence>
<gene>
    <name evidence="2" type="ORF">IC627_21450</name>
</gene>
<organism evidence="2 3">
    <name type="scientific">Photobacterium damsela subsp. piscicida</name>
    <name type="common">Pasteurella piscicida</name>
    <dbReference type="NCBI Taxonomy" id="38294"/>
    <lineage>
        <taxon>Bacteria</taxon>
        <taxon>Pseudomonadati</taxon>
        <taxon>Pseudomonadota</taxon>
        <taxon>Gammaproteobacteria</taxon>
        <taxon>Vibrionales</taxon>
        <taxon>Vibrionaceae</taxon>
        <taxon>Photobacterium</taxon>
    </lineage>
</organism>
<dbReference type="EMBL" id="CP061855">
    <property type="protein sequence ID" value="QOD58308.1"/>
    <property type="molecule type" value="Genomic_DNA"/>
</dbReference>
<sequence length="146" mass="16951">MIENITNTTVAKFVDIYSQLDKDKLDLINELYDHDVVFEDPAHRIEGQQELFDYFVSLYSNISSCTFLIHNVIEHDDEACVQWTMVYSHPKIEKGENRNLDGMSYIRIGQDKVIYHRDYFDLGAMVYEGLPLLGKVIKTVKGRLGQ</sequence>
<evidence type="ECO:0000313" key="2">
    <source>
        <dbReference type="EMBL" id="QOD58308.1"/>
    </source>
</evidence>
<accession>A0A1Q9GVY4</accession>
<dbReference type="InterPro" id="IPR032710">
    <property type="entry name" value="NTF2-like_dom_sf"/>
</dbReference>
<dbReference type="SUPFAM" id="SSF54427">
    <property type="entry name" value="NTF2-like"/>
    <property type="match status" value="1"/>
</dbReference>
<dbReference type="Gene3D" id="3.10.450.50">
    <property type="match status" value="1"/>
</dbReference>
<dbReference type="Proteomes" id="UP000516656">
    <property type="component" value="Chromosome 2"/>
</dbReference>
<dbReference type="Pfam" id="PF12680">
    <property type="entry name" value="SnoaL_2"/>
    <property type="match status" value="1"/>
</dbReference>
<protein>
    <submittedName>
        <fullName evidence="2">Nuclear transport factor 2 family protein</fullName>
    </submittedName>
</protein>
<dbReference type="RefSeq" id="WP_044180194.1">
    <property type="nucleotide sequence ID" value="NZ_CP061862.1"/>
</dbReference>
<dbReference type="AlphaFoldDB" id="A0A1Q9GVY4"/>
<evidence type="ECO:0000259" key="1">
    <source>
        <dbReference type="Pfam" id="PF12680"/>
    </source>
</evidence>
<feature type="domain" description="SnoaL-like" evidence="1">
    <location>
        <begin position="17"/>
        <end position="115"/>
    </location>
</feature>